<proteinExistence type="predicted"/>
<organism evidence="1 2">
    <name type="scientific">Mycolicibacterium parafortuitum</name>
    <name type="common">Mycobacterium parafortuitum</name>
    <dbReference type="NCBI Taxonomy" id="39692"/>
    <lineage>
        <taxon>Bacteria</taxon>
        <taxon>Bacillati</taxon>
        <taxon>Actinomycetota</taxon>
        <taxon>Actinomycetes</taxon>
        <taxon>Mycobacteriales</taxon>
        <taxon>Mycobacteriaceae</taxon>
        <taxon>Mycolicibacterium</taxon>
    </lineage>
</organism>
<protein>
    <submittedName>
        <fullName evidence="1">Response regulator transcription factor</fullName>
    </submittedName>
</protein>
<accession>A0ACC6MPI2</accession>
<keyword evidence="2" id="KW-1185">Reference proteome</keyword>
<evidence type="ECO:0000313" key="1">
    <source>
        <dbReference type="EMBL" id="MDZ5088889.1"/>
    </source>
</evidence>
<dbReference type="EMBL" id="JAOXLN010000042">
    <property type="protein sequence ID" value="MDZ5088889.1"/>
    <property type="molecule type" value="Genomic_DNA"/>
</dbReference>
<sequence>MTMTTTRAENASVLIARKRQPAAIHGVADRRSDGQIRRRVAQTATVLVADDEPRIASLVARGLTAHGFAVRVVADGAAALSAARSGQADLLVIDIDLPRLDGIEVVRRLRAQGVELPALMLRPRGSATGAVVGMEGQADDYLCTPFRFEELLAKVRRWLSPAGRTPEPTQLTHGDLRLDLTARRAHVGDYFVDLSARECALAAKFLRHPGEVLSRQHLLSTVWGHEHAASSNVVDVYVRYLRSKLGARRFVSVRGLGYRLDQPAR</sequence>
<reference evidence="1 2" key="1">
    <citation type="journal article" date="2021" name="Chemosphere">
        <title>Bioballs carrying a syntrophic Rhodococcus and Mycolicibacterium consortium for simultaneous sorption and biodegradation of fuel oil in contaminated freshwater.</title>
        <authorList>
            <person name="Naloka K."/>
            <person name="Polrit D."/>
            <person name="Muangchinda C."/>
            <person name="Thoetkiattikul H."/>
            <person name="Pinyakong O."/>
        </authorList>
    </citation>
    <scope>NUCLEOTIDE SEQUENCE [LARGE SCALE GENOMIC DNA]</scope>
    <source>
        <strain evidence="1 2">J101</strain>
    </source>
</reference>
<evidence type="ECO:0000313" key="2">
    <source>
        <dbReference type="Proteomes" id="UP001289645"/>
    </source>
</evidence>
<dbReference type="Proteomes" id="UP001289645">
    <property type="component" value="Unassembled WGS sequence"/>
</dbReference>
<gene>
    <name evidence="1" type="ORF">OHX15_26120</name>
</gene>
<name>A0ACC6MPI2_MYCPF</name>
<comment type="caution">
    <text evidence="1">The sequence shown here is derived from an EMBL/GenBank/DDBJ whole genome shotgun (WGS) entry which is preliminary data.</text>
</comment>